<accession>A0ABU7K090</accession>
<gene>
    <name evidence="3" type="ORF">Q8791_00350</name>
</gene>
<reference evidence="3 4" key="1">
    <citation type="submission" date="2023-08" db="EMBL/GenBank/DDBJ databases">
        <authorList>
            <person name="Girao M."/>
            <person name="Carvalho M.F."/>
        </authorList>
    </citation>
    <scope>NUCLEOTIDE SEQUENCE [LARGE SCALE GENOMIC DNA]</scope>
    <source>
        <strain evidence="3 4">CT-R113</strain>
    </source>
</reference>
<dbReference type="PANTHER" id="PTHR46696">
    <property type="entry name" value="P450, PUTATIVE (EUROFUNG)-RELATED"/>
    <property type="match status" value="1"/>
</dbReference>
<dbReference type="InterPro" id="IPR001128">
    <property type="entry name" value="Cyt_P450"/>
</dbReference>
<keyword evidence="2" id="KW-0408">Iron</keyword>
<comment type="caution">
    <text evidence="3">The sequence shown here is derived from an EMBL/GenBank/DDBJ whole genome shotgun (WGS) entry which is preliminary data.</text>
</comment>
<dbReference type="Gene3D" id="1.10.630.10">
    <property type="entry name" value="Cytochrome P450"/>
    <property type="match status" value="1"/>
</dbReference>
<dbReference type="InterPro" id="IPR002397">
    <property type="entry name" value="Cyt_P450_B"/>
</dbReference>
<dbReference type="EMBL" id="JAUZMY010000001">
    <property type="protein sequence ID" value="MEE2035671.1"/>
    <property type="molecule type" value="Genomic_DNA"/>
</dbReference>
<dbReference type="Pfam" id="PF00067">
    <property type="entry name" value="p450"/>
    <property type="match status" value="1"/>
</dbReference>
<comment type="similarity">
    <text evidence="1 2">Belongs to the cytochrome P450 family.</text>
</comment>
<dbReference type="RefSeq" id="WP_330089504.1">
    <property type="nucleotide sequence ID" value="NZ_JAUZMY010000001.1"/>
</dbReference>
<keyword evidence="2" id="KW-0349">Heme</keyword>
<dbReference type="PANTHER" id="PTHR46696:SF1">
    <property type="entry name" value="CYTOCHROME P450 YJIB-RELATED"/>
    <property type="match status" value="1"/>
</dbReference>
<keyword evidence="2" id="KW-0479">Metal-binding</keyword>
<dbReference type="CDD" id="cd11029">
    <property type="entry name" value="CYP107-like"/>
    <property type="match status" value="1"/>
</dbReference>
<proteinExistence type="inferred from homology"/>
<keyword evidence="2" id="KW-0503">Monooxygenase</keyword>
<dbReference type="SUPFAM" id="SSF48264">
    <property type="entry name" value="Cytochrome P450"/>
    <property type="match status" value="1"/>
</dbReference>
<evidence type="ECO:0000313" key="4">
    <source>
        <dbReference type="Proteomes" id="UP001356095"/>
    </source>
</evidence>
<sequence length="422" mass="45893">MPPTPPTARDDLIDLRSPEFAADPFPVIERVRAAGGSAPALFVDTMEAVLFVEDEDVRTILGDRRFVLDPANVRGEATATRSDVLSSLGIRPDLVTYLTESLLDKDAEDHTRLRKLVSRTFTVRRVNEMRPRVQRITDDLLSRLPDLADADGVVDLMPHFAYPLPIAVICDLVGVPAEERDVWRSWSDRLSGFDPARPDLMNSALGEMVEHIRGMLAARRTEPTDDLLGALVRARDEDGGRLSESELITLVFTLVIAGHETTAHLLGNGVRALLDHPAQWGMLREDPGLLPSAVHEMLRYGGTAVIAKARYAVEDVELRAGLVAAGQRAIAVIGGANRDPSVHADPGRFDITRHHGRPGEAHVGFGHGLHYCLGAALARQEGEVGVGSLIAAHPNLSLVPGREPRPGRVPGTLRMDSLPVRL</sequence>
<evidence type="ECO:0000313" key="3">
    <source>
        <dbReference type="EMBL" id="MEE2035671.1"/>
    </source>
</evidence>
<dbReference type="PRINTS" id="PR00359">
    <property type="entry name" value="BP450"/>
</dbReference>
<dbReference type="InterPro" id="IPR017972">
    <property type="entry name" value="Cyt_P450_CS"/>
</dbReference>
<protein>
    <submittedName>
        <fullName evidence="3">Cytochrome P450</fullName>
    </submittedName>
</protein>
<keyword evidence="4" id="KW-1185">Reference proteome</keyword>
<keyword evidence="2" id="KW-0560">Oxidoreductase</keyword>
<dbReference type="InterPro" id="IPR036396">
    <property type="entry name" value="Cyt_P450_sf"/>
</dbReference>
<organism evidence="3 4">
    <name type="scientific">Nocardiopsis codii</name>
    <dbReference type="NCBI Taxonomy" id="3065942"/>
    <lineage>
        <taxon>Bacteria</taxon>
        <taxon>Bacillati</taxon>
        <taxon>Actinomycetota</taxon>
        <taxon>Actinomycetes</taxon>
        <taxon>Streptosporangiales</taxon>
        <taxon>Nocardiopsidaceae</taxon>
        <taxon>Nocardiopsis</taxon>
    </lineage>
</organism>
<dbReference type="PROSITE" id="PS00086">
    <property type="entry name" value="CYTOCHROME_P450"/>
    <property type="match status" value="1"/>
</dbReference>
<evidence type="ECO:0000256" key="2">
    <source>
        <dbReference type="RuleBase" id="RU000461"/>
    </source>
</evidence>
<dbReference type="Proteomes" id="UP001356095">
    <property type="component" value="Unassembled WGS sequence"/>
</dbReference>
<name>A0ABU7K090_9ACTN</name>
<evidence type="ECO:0000256" key="1">
    <source>
        <dbReference type="ARBA" id="ARBA00010617"/>
    </source>
</evidence>